<evidence type="ECO:0000313" key="7">
    <source>
        <dbReference type="EMBL" id="SQB33723.1"/>
    </source>
</evidence>
<gene>
    <name evidence="7" type="primary">aprX</name>
    <name evidence="7" type="ORF">NCTC13028_00663</name>
</gene>
<dbReference type="Proteomes" id="UP000250223">
    <property type="component" value="Unassembled WGS sequence"/>
</dbReference>
<evidence type="ECO:0000256" key="5">
    <source>
        <dbReference type="PROSITE-ProRule" id="PRU01240"/>
    </source>
</evidence>
<dbReference type="AlphaFoldDB" id="A0A240B4Y5"/>
<evidence type="ECO:0000256" key="4">
    <source>
        <dbReference type="ARBA" id="ARBA00022825"/>
    </source>
</evidence>
<dbReference type="PRINTS" id="PR00723">
    <property type="entry name" value="SUBTILISIN"/>
</dbReference>
<organism evidence="7 8">
    <name type="scientific">Clostridium cochlearium</name>
    <dbReference type="NCBI Taxonomy" id="1494"/>
    <lineage>
        <taxon>Bacteria</taxon>
        <taxon>Bacillati</taxon>
        <taxon>Bacillota</taxon>
        <taxon>Clostridia</taxon>
        <taxon>Eubacteriales</taxon>
        <taxon>Clostridiaceae</taxon>
        <taxon>Clostridium</taxon>
    </lineage>
</organism>
<dbReference type="PROSITE" id="PS51892">
    <property type="entry name" value="SUBTILASE"/>
    <property type="match status" value="1"/>
</dbReference>
<proteinExistence type="inferred from homology"/>
<feature type="active site" description="Charge relay system" evidence="5">
    <location>
        <position position="152"/>
    </location>
</feature>
<dbReference type="InterPro" id="IPR022398">
    <property type="entry name" value="Peptidase_S8_His-AS"/>
</dbReference>
<dbReference type="PANTHER" id="PTHR43806:SF11">
    <property type="entry name" value="CEREVISIN-RELATED"/>
    <property type="match status" value="1"/>
</dbReference>
<dbReference type="GO" id="GO:0006508">
    <property type="term" value="P:proteolysis"/>
    <property type="evidence" value="ECO:0007669"/>
    <property type="project" value="UniProtKB-KW"/>
</dbReference>
<accession>A0A240B4Y5</accession>
<evidence type="ECO:0000256" key="1">
    <source>
        <dbReference type="ARBA" id="ARBA00011073"/>
    </source>
</evidence>
<dbReference type="Pfam" id="PF00082">
    <property type="entry name" value="Peptidase_S8"/>
    <property type="match status" value="1"/>
</dbReference>
<dbReference type="InterPro" id="IPR036852">
    <property type="entry name" value="Peptidase_S8/S53_dom_sf"/>
</dbReference>
<reference evidence="7 8" key="1">
    <citation type="submission" date="2018-06" db="EMBL/GenBank/DDBJ databases">
        <authorList>
            <consortium name="Pathogen Informatics"/>
            <person name="Doyle S."/>
        </authorList>
    </citation>
    <scope>NUCLEOTIDE SEQUENCE [LARGE SCALE GENOMIC DNA]</scope>
    <source>
        <strain evidence="7 8">NCTC13028</strain>
    </source>
</reference>
<dbReference type="InterPro" id="IPR000209">
    <property type="entry name" value="Peptidase_S8/S53_dom"/>
</dbReference>
<evidence type="ECO:0000259" key="6">
    <source>
        <dbReference type="Pfam" id="PF00082"/>
    </source>
</evidence>
<feature type="active site" description="Charge relay system" evidence="5">
    <location>
        <position position="342"/>
    </location>
</feature>
<protein>
    <submittedName>
        <fullName evidence="7">Intracellular alkaline serine protease</fullName>
        <ecNumber evidence="7">3.4.21.-</ecNumber>
    </submittedName>
</protein>
<keyword evidence="2 5" id="KW-0645">Protease</keyword>
<dbReference type="InterPro" id="IPR050131">
    <property type="entry name" value="Peptidase_S8_subtilisin-like"/>
</dbReference>
<evidence type="ECO:0000256" key="3">
    <source>
        <dbReference type="ARBA" id="ARBA00022801"/>
    </source>
</evidence>
<keyword evidence="4 5" id="KW-0720">Serine protease</keyword>
<dbReference type="PROSITE" id="PS00137">
    <property type="entry name" value="SUBTILASE_HIS"/>
    <property type="match status" value="1"/>
</dbReference>
<keyword evidence="3 5" id="KW-0378">Hydrolase</keyword>
<dbReference type="InterPro" id="IPR015500">
    <property type="entry name" value="Peptidase_S8_subtilisin-rel"/>
</dbReference>
<dbReference type="PANTHER" id="PTHR43806">
    <property type="entry name" value="PEPTIDASE S8"/>
    <property type="match status" value="1"/>
</dbReference>
<dbReference type="Gene3D" id="3.40.50.200">
    <property type="entry name" value="Peptidase S8/S53 domain"/>
    <property type="match status" value="1"/>
</dbReference>
<dbReference type="SUPFAM" id="SSF52743">
    <property type="entry name" value="Subtilisin-like"/>
    <property type="match status" value="1"/>
</dbReference>
<dbReference type="RefSeq" id="WP_095178328.1">
    <property type="nucleotide sequence ID" value="NZ_JABAGF010000004.1"/>
</dbReference>
<evidence type="ECO:0000313" key="8">
    <source>
        <dbReference type="Proteomes" id="UP000250223"/>
    </source>
</evidence>
<feature type="domain" description="Peptidase S8/S53" evidence="6">
    <location>
        <begin position="108"/>
        <end position="388"/>
    </location>
</feature>
<name>A0A240B4Y5_CLOCO</name>
<feature type="active site" description="Charge relay system" evidence="5">
    <location>
        <position position="117"/>
    </location>
</feature>
<dbReference type="EC" id="3.4.21.-" evidence="7"/>
<dbReference type="EMBL" id="UAWC01000001">
    <property type="protein sequence ID" value="SQB33723.1"/>
    <property type="molecule type" value="Genomic_DNA"/>
</dbReference>
<dbReference type="GO" id="GO:0004252">
    <property type="term" value="F:serine-type endopeptidase activity"/>
    <property type="evidence" value="ECO:0007669"/>
    <property type="project" value="UniProtKB-UniRule"/>
</dbReference>
<dbReference type="GeneID" id="70578299"/>
<evidence type="ECO:0000256" key="2">
    <source>
        <dbReference type="ARBA" id="ARBA00022670"/>
    </source>
</evidence>
<sequence length="401" mass="44596">MFNFKSKLCPDLSDTLDKNIYKNIRIIICCKTLQQKIENKIKFYKGKILFSIDSIKCICAIVPASSINKLLEYPNIDYIFLDSYAFLCGKSVFSANKIPLEKNYKLTGKNIGIGIIDSGTYPHMDFITPKNRISKFVDLVNHYKYPYDDNGHGTSVSGIICSNGYSSKGIYKGIAQDSYLYCIKAFNNIGRGFISDILYALSILIEDSDKFNIKVICLPFEVLNNNKKLISLFNNLFSIAVSKNITIIVPSGHNGNNFNSMKGIALLDTCITVGGLNIDKEIKPYINSSAGPNFKLNKPDVSAGCVDIVSTNTNVNYISERNGRKLYPKILEEPYSNFTGTSYAAAYVAGLCALLYENNSSLNLKDIKALLKVSSELQDIPKDIQGHGILNLSKLLPNYLK</sequence>
<comment type="similarity">
    <text evidence="1 5">Belongs to the peptidase S8 family.</text>
</comment>